<keyword evidence="2" id="KW-0472">Membrane</keyword>
<evidence type="ECO:0000313" key="4">
    <source>
        <dbReference type="Proteomes" id="UP000346198"/>
    </source>
</evidence>
<keyword evidence="2" id="KW-1133">Transmembrane helix</keyword>
<evidence type="ECO:0000256" key="2">
    <source>
        <dbReference type="SAM" id="Phobius"/>
    </source>
</evidence>
<gene>
    <name evidence="3" type="ORF">SCARR_03200</name>
</gene>
<proteinExistence type="predicted"/>
<feature type="coiled-coil region" evidence="1">
    <location>
        <begin position="112"/>
        <end position="174"/>
    </location>
</feature>
<evidence type="ECO:0000313" key="3">
    <source>
        <dbReference type="EMBL" id="VGO21130.1"/>
    </source>
</evidence>
<evidence type="ECO:0000256" key="1">
    <source>
        <dbReference type="SAM" id="Coils"/>
    </source>
</evidence>
<name>A0A6C2ULK5_9BACT</name>
<reference evidence="3 4" key="1">
    <citation type="submission" date="2019-04" db="EMBL/GenBank/DDBJ databases">
        <authorList>
            <person name="Van Vliet M D."/>
        </authorList>
    </citation>
    <scope>NUCLEOTIDE SEQUENCE [LARGE SCALE GENOMIC DNA]</scope>
    <source>
        <strain evidence="3 4">F21</strain>
    </source>
</reference>
<feature type="transmembrane region" description="Helical" evidence="2">
    <location>
        <begin position="86"/>
        <end position="103"/>
    </location>
</feature>
<keyword evidence="2" id="KW-0812">Transmembrane</keyword>
<sequence length="230" mass="26211">MNWKPNLIQRVLMMVGATACFVGVYFAYQKHEAWNALSKATVYKHPYGVYAVLIIFGILLTLLAFHRCGRIKTIEVKVIHFKPRRIFIALFILSVLGLLWFSYKTYDLTDRRDALCRHVAILEEEVAQLQGKAAEAESCNYDLTDRGDALCRHVAILEEEVAQLQGKAAEAESCNAEADKWYIASQMLIYKIGNAKSVNDFKDLHFAYTGYYDRSVDVLTSRGLITKENK</sequence>
<dbReference type="AlphaFoldDB" id="A0A6C2ULK5"/>
<organism evidence="3 4">
    <name type="scientific">Pontiella sulfatireligans</name>
    <dbReference type="NCBI Taxonomy" id="2750658"/>
    <lineage>
        <taxon>Bacteria</taxon>
        <taxon>Pseudomonadati</taxon>
        <taxon>Kiritimatiellota</taxon>
        <taxon>Kiritimatiellia</taxon>
        <taxon>Kiritimatiellales</taxon>
        <taxon>Pontiellaceae</taxon>
        <taxon>Pontiella</taxon>
    </lineage>
</organism>
<dbReference type="RefSeq" id="WP_136062614.1">
    <property type="nucleotide sequence ID" value="NZ_CAAHFH010000002.1"/>
</dbReference>
<feature type="transmembrane region" description="Helical" evidence="2">
    <location>
        <begin position="47"/>
        <end position="65"/>
    </location>
</feature>
<dbReference type="EMBL" id="CAAHFH010000002">
    <property type="protein sequence ID" value="VGO21130.1"/>
    <property type="molecule type" value="Genomic_DNA"/>
</dbReference>
<keyword evidence="4" id="KW-1185">Reference proteome</keyword>
<accession>A0A6C2ULK5</accession>
<keyword evidence="1" id="KW-0175">Coiled coil</keyword>
<protein>
    <submittedName>
        <fullName evidence="3">Uncharacterized protein</fullName>
    </submittedName>
</protein>
<feature type="transmembrane region" description="Helical" evidence="2">
    <location>
        <begin position="7"/>
        <end position="27"/>
    </location>
</feature>
<dbReference type="Proteomes" id="UP000346198">
    <property type="component" value="Unassembled WGS sequence"/>
</dbReference>